<proteinExistence type="inferred from homology"/>
<dbReference type="AlphaFoldDB" id="A0AAD9JZM3"/>
<dbReference type="CDD" id="cd09876">
    <property type="entry name" value="PIN_Nob1-like"/>
    <property type="match status" value="1"/>
</dbReference>
<gene>
    <name evidence="10" type="ORF">LSH36_102g02074</name>
</gene>
<dbReference type="Pfam" id="PF26034">
    <property type="entry name" value="PHAT_SMAUG"/>
    <property type="match status" value="1"/>
</dbReference>
<feature type="domain" description="Nin one binding (NOB1) Zn-ribbon-like" evidence="6">
    <location>
        <begin position="362"/>
        <end position="433"/>
    </location>
</feature>
<dbReference type="FunFam" id="3.40.50.1010:FF:000020">
    <property type="entry name" value="20S-pre-rRNA D-site endonuclease NOB1"/>
    <property type="match status" value="1"/>
</dbReference>
<comment type="similarity">
    <text evidence="1">Belongs to the NOB1 family.</text>
</comment>
<accession>A0AAD9JZM3</accession>
<feature type="domain" description="SMAUG/ZCCHC2-like PHAT" evidence="9">
    <location>
        <begin position="544"/>
        <end position="662"/>
    </location>
</feature>
<dbReference type="PANTHER" id="PTHR12814:SF2">
    <property type="entry name" value="RNA-BINDING PROTEIN NOB1"/>
    <property type="match status" value="1"/>
</dbReference>
<dbReference type="Pfam" id="PF17146">
    <property type="entry name" value="PIN_6"/>
    <property type="match status" value="1"/>
</dbReference>
<evidence type="ECO:0008006" key="12">
    <source>
        <dbReference type="Google" id="ProtNLM"/>
    </source>
</evidence>
<evidence type="ECO:0000256" key="4">
    <source>
        <dbReference type="ARBA" id="ARBA00022801"/>
    </source>
</evidence>
<evidence type="ECO:0000259" key="6">
    <source>
        <dbReference type="Pfam" id="PF08772"/>
    </source>
</evidence>
<dbReference type="GO" id="GO:0031981">
    <property type="term" value="C:nuclear lumen"/>
    <property type="evidence" value="ECO:0007669"/>
    <property type="project" value="UniProtKB-ARBA"/>
</dbReference>
<dbReference type="Gene3D" id="3.40.50.1010">
    <property type="entry name" value="5'-nuclease"/>
    <property type="match status" value="1"/>
</dbReference>
<name>A0AAD9JZM3_9ANNE</name>
<dbReference type="GO" id="GO:0046872">
    <property type="term" value="F:metal ion binding"/>
    <property type="evidence" value="ECO:0007669"/>
    <property type="project" value="UniProtKB-KW"/>
</dbReference>
<dbReference type="GO" id="GO:0016787">
    <property type="term" value="F:hydrolase activity"/>
    <property type="evidence" value="ECO:0007669"/>
    <property type="project" value="UniProtKB-KW"/>
</dbReference>
<feature type="region of interest" description="Disordered" evidence="5">
    <location>
        <begin position="220"/>
        <end position="257"/>
    </location>
</feature>
<evidence type="ECO:0000259" key="7">
    <source>
        <dbReference type="Pfam" id="PF17146"/>
    </source>
</evidence>
<evidence type="ECO:0000259" key="9">
    <source>
        <dbReference type="Pfam" id="PF26034"/>
    </source>
</evidence>
<organism evidence="10 11">
    <name type="scientific">Paralvinella palmiformis</name>
    <dbReference type="NCBI Taxonomy" id="53620"/>
    <lineage>
        <taxon>Eukaryota</taxon>
        <taxon>Metazoa</taxon>
        <taxon>Spiralia</taxon>
        <taxon>Lophotrochozoa</taxon>
        <taxon>Annelida</taxon>
        <taxon>Polychaeta</taxon>
        <taxon>Sedentaria</taxon>
        <taxon>Canalipalpata</taxon>
        <taxon>Terebellida</taxon>
        <taxon>Terebelliformia</taxon>
        <taxon>Alvinellidae</taxon>
        <taxon>Paralvinella</taxon>
    </lineage>
</organism>
<evidence type="ECO:0000256" key="1">
    <source>
        <dbReference type="ARBA" id="ARBA00005858"/>
    </source>
</evidence>
<dbReference type="GO" id="GO:0030688">
    <property type="term" value="C:preribosome, small subunit precursor"/>
    <property type="evidence" value="ECO:0007669"/>
    <property type="project" value="TreeGrafter"/>
</dbReference>
<evidence type="ECO:0000313" key="11">
    <source>
        <dbReference type="Proteomes" id="UP001208570"/>
    </source>
</evidence>
<dbReference type="Proteomes" id="UP001208570">
    <property type="component" value="Unassembled WGS sequence"/>
</dbReference>
<keyword evidence="2" id="KW-0540">Nuclease</keyword>
<evidence type="ECO:0000259" key="8">
    <source>
        <dbReference type="Pfam" id="PF25479"/>
    </source>
</evidence>
<dbReference type="SUPFAM" id="SSF144206">
    <property type="entry name" value="NOB1 zinc finger-like"/>
    <property type="match status" value="1"/>
</dbReference>
<sequence>MFVKGKSSIEALPPTEDALSFHLMRSNYQAFIWKTALTNDTDLPSPDGNGWTVKAGKLTPVLMSLQSVPKSCMALNIAENVYTVHDVILEIRDKQTRQNLQVLPYEIHFKEPTPEAINLVTEFSKQTGDYPSLSAVDIRLMALVYQLEKEHVGTEHIRTTPECNVSWVVTKRGTENPTEVAGFYLNKKASGSGNTTIKSNNSNADNEEILAEEIKELVVTESQLNSSDRELEADGKDETEKMTSDLENRTEGASDEKLSVEEVDCENVVHCSDDEMGKNLQHLSDGDMVRDEQLEDDSDDEEDEDEDGWITPSNIKEVLLSMKNKDVEKADVVVGCLTTDFAMQNVLIQMRLNVVSHEGMLIKKARSYVLRCYACFKISSDMTKVFCYNCGNKTLQKTSVTVDEDGNIHYYLSKRRHISTRGTKFSLPKPQGGKHARNPILVEDQPLPHQEMARKSKIKYDVFDPDYVANTSPFAPIDTTSRSAMLGIRNHGNKFISKRNPNENRKSYERLDVLCKLLHLCSSHEIRFIASIVEDQARKDYSALRDSAFKANEVSELKKLSPDLFRPPDRSNLLVYLSLLSSANTACAHVLFTMLTRVESQRLECHLHNRHNPGKEPPPNIGKMDSETADDVILLYTMAAYHPAFTITQRLQLSDYLQKAQTALAGYLSKVCIFKME</sequence>
<dbReference type="GO" id="GO:0004521">
    <property type="term" value="F:RNA endonuclease activity"/>
    <property type="evidence" value="ECO:0007669"/>
    <property type="project" value="TreeGrafter"/>
</dbReference>
<comment type="caution">
    <text evidence="10">The sequence shown here is derived from an EMBL/GenBank/DDBJ whole genome shotgun (WGS) entry which is preliminary data.</text>
</comment>
<protein>
    <recommendedName>
        <fullName evidence="12">RNA-binding protein NOB1</fullName>
    </recommendedName>
</protein>
<feature type="compositionally biased region" description="Basic and acidic residues" evidence="5">
    <location>
        <begin position="227"/>
        <end position="257"/>
    </location>
</feature>
<dbReference type="InterPro" id="IPR033411">
    <property type="entry name" value="Ribonuclease_PIN"/>
</dbReference>
<dbReference type="InterPro" id="IPR014881">
    <property type="entry name" value="NOB1_Zn-bd"/>
</dbReference>
<dbReference type="EMBL" id="JAODUP010000102">
    <property type="protein sequence ID" value="KAK2162166.1"/>
    <property type="molecule type" value="Genomic_DNA"/>
</dbReference>
<feature type="compositionally biased region" description="Acidic residues" evidence="5">
    <location>
        <begin position="293"/>
        <end position="308"/>
    </location>
</feature>
<feature type="domain" description="Ribonuclease PIN" evidence="7">
    <location>
        <begin position="75"/>
        <end position="147"/>
    </location>
</feature>
<feature type="region of interest" description="Disordered" evidence="5">
    <location>
        <begin position="276"/>
        <end position="309"/>
    </location>
</feature>
<dbReference type="GO" id="GO:0030490">
    <property type="term" value="P:maturation of SSU-rRNA"/>
    <property type="evidence" value="ECO:0007669"/>
    <property type="project" value="TreeGrafter"/>
</dbReference>
<dbReference type="GO" id="GO:0005737">
    <property type="term" value="C:cytoplasm"/>
    <property type="evidence" value="ECO:0007669"/>
    <property type="project" value="UniProtKB-ARBA"/>
</dbReference>
<evidence type="ECO:0000313" key="10">
    <source>
        <dbReference type="EMBL" id="KAK2162166.1"/>
    </source>
</evidence>
<evidence type="ECO:0000256" key="2">
    <source>
        <dbReference type="ARBA" id="ARBA00022722"/>
    </source>
</evidence>
<keyword evidence="4" id="KW-0378">Hydrolase</keyword>
<dbReference type="Gene3D" id="6.20.210.10">
    <property type="entry name" value="Nin one binding (NOB1), Zn-ribbon-like"/>
    <property type="match status" value="1"/>
</dbReference>
<dbReference type="Pfam" id="PF25479">
    <property type="entry name" value="Vts1"/>
    <property type="match status" value="1"/>
</dbReference>
<keyword evidence="3" id="KW-0479">Metal-binding</keyword>
<evidence type="ECO:0000256" key="3">
    <source>
        <dbReference type="ARBA" id="ARBA00022723"/>
    </source>
</evidence>
<keyword evidence="11" id="KW-1185">Reference proteome</keyword>
<dbReference type="PANTHER" id="PTHR12814">
    <property type="entry name" value="RNA-BINDING PROTEIN NOB1"/>
    <property type="match status" value="1"/>
</dbReference>
<reference evidence="10" key="1">
    <citation type="journal article" date="2023" name="Mol. Biol. Evol.">
        <title>Third-Generation Sequencing Reveals the Adaptive Role of the Epigenome in Three Deep-Sea Polychaetes.</title>
        <authorList>
            <person name="Perez M."/>
            <person name="Aroh O."/>
            <person name="Sun Y."/>
            <person name="Lan Y."/>
            <person name="Juniper S.K."/>
            <person name="Young C.R."/>
            <person name="Angers B."/>
            <person name="Qian P.Y."/>
        </authorList>
    </citation>
    <scope>NUCLEOTIDE SEQUENCE</scope>
    <source>
        <strain evidence="10">P08H-3</strain>
    </source>
</reference>
<dbReference type="InterPro" id="IPR039907">
    <property type="entry name" value="NOB1"/>
</dbReference>
<feature type="domain" description="RNA-binding protein vts1-like alpha-helical" evidence="8">
    <location>
        <begin position="504"/>
        <end position="539"/>
    </location>
</feature>
<dbReference type="InterPro" id="IPR057327">
    <property type="entry name" value="Vts1_dom"/>
</dbReference>
<dbReference type="InterPro" id="IPR058599">
    <property type="entry name" value="PHAT_Smg/ZCCHC2-like"/>
</dbReference>
<dbReference type="InterPro" id="IPR036283">
    <property type="entry name" value="NOB1_Zf-like_sf"/>
</dbReference>
<dbReference type="Pfam" id="PF08772">
    <property type="entry name" value="Zn_ribbon_NOB1"/>
    <property type="match status" value="1"/>
</dbReference>
<evidence type="ECO:0000256" key="5">
    <source>
        <dbReference type="SAM" id="MobiDB-lite"/>
    </source>
</evidence>